<dbReference type="AlphaFoldDB" id="A0A915JIV1"/>
<keyword evidence="2" id="KW-1185">Reference proteome</keyword>
<evidence type="ECO:0000313" key="2">
    <source>
        <dbReference type="Proteomes" id="UP000887565"/>
    </source>
</evidence>
<name>A0A915JIV1_ROMCU</name>
<evidence type="ECO:0000313" key="3">
    <source>
        <dbReference type="WBParaSite" id="nRc.2.0.1.t26012-RA"/>
    </source>
</evidence>
<dbReference type="Proteomes" id="UP000887565">
    <property type="component" value="Unplaced"/>
</dbReference>
<accession>A0A915JIV1</accession>
<feature type="compositionally biased region" description="Polar residues" evidence="1">
    <location>
        <begin position="40"/>
        <end position="52"/>
    </location>
</feature>
<feature type="region of interest" description="Disordered" evidence="1">
    <location>
        <begin position="24"/>
        <end position="52"/>
    </location>
</feature>
<protein>
    <submittedName>
        <fullName evidence="3">Uncharacterized protein</fullName>
    </submittedName>
</protein>
<evidence type="ECO:0000256" key="1">
    <source>
        <dbReference type="SAM" id="MobiDB-lite"/>
    </source>
</evidence>
<sequence>MARIEDSIDRRKYFEDVSNLDDTIVEHSENIPDETDGNDNGENGLTRTSQRSANESVDSLAFSYLSSTKVTSSVSDSKVTSTDINYIKKSQLKIKYNTILNGQPLEPDLYDNDDSIGVEFENEDMDEYLFCDLNPAEEAYYALLESSVGEIQDEFESFQRRCNLLPQDIKQTVDILKILPHCDKLIFPSIHRLHQILGTLPNVWYIKITM</sequence>
<organism evidence="2 3">
    <name type="scientific">Romanomermis culicivorax</name>
    <name type="common">Nematode worm</name>
    <dbReference type="NCBI Taxonomy" id="13658"/>
    <lineage>
        <taxon>Eukaryota</taxon>
        <taxon>Metazoa</taxon>
        <taxon>Ecdysozoa</taxon>
        <taxon>Nematoda</taxon>
        <taxon>Enoplea</taxon>
        <taxon>Dorylaimia</taxon>
        <taxon>Mermithida</taxon>
        <taxon>Mermithoidea</taxon>
        <taxon>Mermithidae</taxon>
        <taxon>Romanomermis</taxon>
    </lineage>
</organism>
<dbReference type="WBParaSite" id="nRc.2.0.1.t26012-RA">
    <property type="protein sequence ID" value="nRc.2.0.1.t26012-RA"/>
    <property type="gene ID" value="nRc.2.0.1.g26012"/>
</dbReference>
<proteinExistence type="predicted"/>
<reference evidence="3" key="1">
    <citation type="submission" date="2022-11" db="UniProtKB">
        <authorList>
            <consortium name="WormBaseParasite"/>
        </authorList>
    </citation>
    <scope>IDENTIFICATION</scope>
</reference>